<dbReference type="Pfam" id="PF08244">
    <property type="entry name" value="Glyco_hydro_32C"/>
    <property type="match status" value="1"/>
</dbReference>
<evidence type="ECO:0000256" key="5">
    <source>
        <dbReference type="RuleBase" id="RU362110"/>
    </source>
</evidence>
<dbReference type="EMBL" id="CP009249">
    <property type="protein sequence ID" value="APT92813.1"/>
    <property type="molecule type" value="Genomic_DNA"/>
</dbReference>
<comment type="similarity">
    <text evidence="1 5">Belongs to the glycosyl hydrolase 32 family.</text>
</comment>
<dbReference type="STRING" id="161895.CPHO_07840"/>
<dbReference type="Gene3D" id="2.60.120.560">
    <property type="entry name" value="Exo-inulinase, domain 1"/>
    <property type="match status" value="1"/>
</dbReference>
<feature type="domain" description="Glycosyl hydrolase family 32 N-terminal" evidence="6">
    <location>
        <begin position="8"/>
        <end position="334"/>
    </location>
</feature>
<dbReference type="SUPFAM" id="SSF49899">
    <property type="entry name" value="Concanavalin A-like lectins/glucanases"/>
    <property type="match status" value="1"/>
</dbReference>
<evidence type="ECO:0000259" key="7">
    <source>
        <dbReference type="Pfam" id="PF08244"/>
    </source>
</evidence>
<dbReference type="Proteomes" id="UP000185491">
    <property type="component" value="Chromosome"/>
</dbReference>
<organism evidence="8 9">
    <name type="scientific">Corynebacterium phocae</name>
    <dbReference type="NCBI Taxonomy" id="161895"/>
    <lineage>
        <taxon>Bacteria</taxon>
        <taxon>Bacillati</taxon>
        <taxon>Actinomycetota</taxon>
        <taxon>Actinomycetes</taxon>
        <taxon>Mycobacteriales</taxon>
        <taxon>Corynebacteriaceae</taxon>
        <taxon>Corynebacterium</taxon>
    </lineage>
</organism>
<evidence type="ECO:0000256" key="3">
    <source>
        <dbReference type="ARBA" id="ARBA00022801"/>
    </source>
</evidence>
<gene>
    <name evidence="8" type="ORF">CPHO_07840</name>
</gene>
<dbReference type="InterPro" id="IPR023296">
    <property type="entry name" value="Glyco_hydro_beta-prop_sf"/>
</dbReference>
<dbReference type="SMART" id="SM00640">
    <property type="entry name" value="Glyco_32"/>
    <property type="match status" value="1"/>
</dbReference>
<dbReference type="Gene3D" id="2.115.10.20">
    <property type="entry name" value="Glycosyl hydrolase domain, family 43"/>
    <property type="match status" value="1"/>
</dbReference>
<dbReference type="InterPro" id="IPR001362">
    <property type="entry name" value="Glyco_hydro_32"/>
</dbReference>
<dbReference type="PANTHER" id="PTHR43101">
    <property type="entry name" value="BETA-FRUCTOSIDASE"/>
    <property type="match status" value="1"/>
</dbReference>
<evidence type="ECO:0000259" key="6">
    <source>
        <dbReference type="Pfam" id="PF00251"/>
    </source>
</evidence>
<dbReference type="RefSeq" id="WP_075734701.1">
    <property type="nucleotide sequence ID" value="NZ_CP009249.1"/>
</dbReference>
<name>A0A1L7D414_9CORY</name>
<evidence type="ECO:0000256" key="4">
    <source>
        <dbReference type="ARBA" id="ARBA00023295"/>
    </source>
</evidence>
<dbReference type="AlphaFoldDB" id="A0A1L7D414"/>
<dbReference type="InterPro" id="IPR013320">
    <property type="entry name" value="ConA-like_dom_sf"/>
</dbReference>
<reference evidence="8 9" key="1">
    <citation type="submission" date="2014-08" db="EMBL/GenBank/DDBJ databases">
        <title>Complete genome sequence of Corynebacterium phocae M408/89/1(T)(=DSM 44612(T)), isolated from the common seal (Phoca vitulina).</title>
        <authorList>
            <person name="Ruckert C."/>
            <person name="Albersmeier A."/>
            <person name="Winkler A."/>
            <person name="Kalinowski J."/>
        </authorList>
    </citation>
    <scope>NUCLEOTIDE SEQUENCE [LARGE SCALE GENOMIC DNA]</scope>
    <source>
        <strain evidence="8 9">M408/89/1</strain>
    </source>
</reference>
<evidence type="ECO:0000256" key="1">
    <source>
        <dbReference type="ARBA" id="ARBA00009902"/>
    </source>
</evidence>
<accession>A0A1L7D414</accession>
<dbReference type="PANTHER" id="PTHR43101:SF1">
    <property type="entry name" value="BETA-FRUCTOSIDASE"/>
    <property type="match status" value="1"/>
</dbReference>
<keyword evidence="4 5" id="KW-0326">Glycosidase</keyword>
<dbReference type="InterPro" id="IPR013148">
    <property type="entry name" value="Glyco_hydro_32_N"/>
</dbReference>
<dbReference type="Pfam" id="PF00251">
    <property type="entry name" value="Glyco_hydro_32N"/>
    <property type="match status" value="1"/>
</dbReference>
<dbReference type="InterPro" id="IPR013189">
    <property type="entry name" value="Glyco_hydro_32_C"/>
</dbReference>
<dbReference type="KEGG" id="cpho:CPHO_07840"/>
<dbReference type="OrthoDB" id="9776657at2"/>
<dbReference type="GO" id="GO:0004564">
    <property type="term" value="F:beta-fructofuranosidase activity"/>
    <property type="evidence" value="ECO:0007669"/>
    <property type="project" value="UniProtKB-EC"/>
</dbReference>
<proteinExistence type="inferred from homology"/>
<dbReference type="SUPFAM" id="SSF75005">
    <property type="entry name" value="Arabinanase/levansucrase/invertase"/>
    <property type="match status" value="1"/>
</dbReference>
<feature type="domain" description="Glycosyl hydrolase family 32 C-terminal" evidence="7">
    <location>
        <begin position="379"/>
        <end position="465"/>
    </location>
</feature>
<evidence type="ECO:0000313" key="9">
    <source>
        <dbReference type="Proteomes" id="UP000185491"/>
    </source>
</evidence>
<sequence>MTLRPELHLLPESGILQAPAGVLFEEDVWHVFYQYKPDANQPARWGHSYSEEDPFYWLECDDVLAPVGGEVELRAGAVAHGSDGTNLYFTSVTNSDSAIALAKLENTDTCEVSDDPGALDPSVVRVDRVIKQTQDHQRFRSPCVVPDWADGNREEDHEGWLMLALSGTSDHPTPVIFRSLDGEDWQFHGDLTFKGETGLGEDLPRLVAPRILRLCDNVSKEIFDILCVTIEGEHGEYAGYFVGQLHGTEFEICKSFRRLDFGHDFTRPRGTTVTHTGKWSPEHYRKASLISLLNGRGRTDNPLLHHTWTEEGWANVLSLPREITLHDGVLYQTPPKHLPRAVEDSQHARMWTGLINVSEGASLTVSLLDGNGDVAATVTHSGNKLEFDRSPTKAFSNTYASEKPAVADIAEGEENSLTIIVDGSTVEIFADSGLVAMASRMYFTNRCSGFQVETCDGAEVIQSFECSGAQAS</sequence>
<evidence type="ECO:0000256" key="2">
    <source>
        <dbReference type="ARBA" id="ARBA00012758"/>
    </source>
</evidence>
<dbReference type="InterPro" id="IPR051214">
    <property type="entry name" value="GH32_Enzymes"/>
</dbReference>
<keyword evidence="3 5" id="KW-0378">Hydrolase</keyword>
<dbReference type="EC" id="3.2.1.26" evidence="2"/>
<dbReference type="GO" id="GO:0005975">
    <property type="term" value="P:carbohydrate metabolic process"/>
    <property type="evidence" value="ECO:0007669"/>
    <property type="project" value="InterPro"/>
</dbReference>
<protein>
    <recommendedName>
        <fullName evidence="2">beta-fructofuranosidase</fullName>
        <ecNumber evidence="2">3.2.1.26</ecNumber>
    </recommendedName>
</protein>
<evidence type="ECO:0000313" key="8">
    <source>
        <dbReference type="EMBL" id="APT92813.1"/>
    </source>
</evidence>
<keyword evidence="9" id="KW-1185">Reference proteome</keyword>